<proteinExistence type="predicted"/>
<organism evidence="2 3">
    <name type="scientific">Rhodanobacter hydrolyticus</name>
    <dbReference type="NCBI Taxonomy" id="2250595"/>
    <lineage>
        <taxon>Bacteria</taxon>
        <taxon>Pseudomonadati</taxon>
        <taxon>Pseudomonadota</taxon>
        <taxon>Gammaproteobacteria</taxon>
        <taxon>Lysobacterales</taxon>
        <taxon>Rhodanobacteraceae</taxon>
        <taxon>Rhodanobacter</taxon>
    </lineage>
</organism>
<dbReference type="Proteomes" id="UP001620339">
    <property type="component" value="Unassembled WGS sequence"/>
</dbReference>
<dbReference type="SUPFAM" id="SSF48452">
    <property type="entry name" value="TPR-like"/>
    <property type="match status" value="1"/>
</dbReference>
<evidence type="ECO:0000313" key="3">
    <source>
        <dbReference type="Proteomes" id="UP001620339"/>
    </source>
</evidence>
<reference evidence="2 3" key="1">
    <citation type="submission" date="2020-10" db="EMBL/GenBank/DDBJ databases">
        <title>Phylogeny of dyella-like bacteria.</title>
        <authorList>
            <person name="Fu J."/>
        </authorList>
    </citation>
    <scope>NUCLEOTIDE SEQUENCE [LARGE SCALE GENOMIC DNA]</scope>
    <source>
        <strain evidence="2 3">KACC 19113</strain>
    </source>
</reference>
<dbReference type="SMART" id="SM00028">
    <property type="entry name" value="TPR"/>
    <property type="match status" value="1"/>
</dbReference>
<dbReference type="RefSeq" id="WP_404616112.1">
    <property type="nucleotide sequence ID" value="NZ_JADIKK010000008.1"/>
</dbReference>
<dbReference type="Gene3D" id="1.25.40.10">
    <property type="entry name" value="Tetratricopeptide repeat domain"/>
    <property type="match status" value="1"/>
</dbReference>
<protein>
    <submittedName>
        <fullName evidence="2">DUF4034 domain-containing protein</fullName>
    </submittedName>
</protein>
<evidence type="ECO:0000256" key="1">
    <source>
        <dbReference type="PROSITE-ProRule" id="PRU00339"/>
    </source>
</evidence>
<feature type="repeat" description="TPR" evidence="1">
    <location>
        <begin position="362"/>
        <end position="395"/>
    </location>
</feature>
<evidence type="ECO:0000313" key="2">
    <source>
        <dbReference type="EMBL" id="MFK2879288.1"/>
    </source>
</evidence>
<dbReference type="PROSITE" id="PS50005">
    <property type="entry name" value="TPR"/>
    <property type="match status" value="1"/>
</dbReference>
<dbReference type="EMBL" id="JADIKK010000008">
    <property type="protein sequence ID" value="MFK2879288.1"/>
    <property type="molecule type" value="Genomic_DNA"/>
</dbReference>
<dbReference type="InterPro" id="IPR011990">
    <property type="entry name" value="TPR-like_helical_dom_sf"/>
</dbReference>
<comment type="caution">
    <text evidence="2">The sequence shown here is derived from an EMBL/GenBank/DDBJ whole genome shotgun (WGS) entry which is preliminary data.</text>
</comment>
<name>A0ABW8JC59_9GAMM</name>
<gene>
    <name evidence="2" type="ORF">ISP25_19635</name>
</gene>
<dbReference type="InterPro" id="IPR019734">
    <property type="entry name" value="TPR_rpt"/>
</dbReference>
<keyword evidence="3" id="KW-1185">Reference proteome</keyword>
<keyword evidence="1" id="KW-0802">TPR repeat</keyword>
<sequence length="479" mass="53514">MTTVQAFTTAQFEHFLSDARRADGIDDPLQRCLAYPEPPGVQWSKTVTTAYCHYMLDPVVTAAAARELIENGHAAELERRLAEAKQAQLTRPDAQSMLDRTYNIVFAEGSDDTRALMDAWKRQSPDSPYALAASGAAYVAMAQHQRGSEYVSKTSSDAFDAMHHLLQLGRTDLDRAAVLDPQLTPTYNAMIFAAALEGDDAYALSAAKRGLAADPASYPIYARLVWMSQPKWGGNVARMQRIIDDAQRHAGQNPLLRLLLSERTGGEAYVEDCACDPAAEEDLYRHLFAEAAPVRMLMSAGWAARNRNNLALSVVYRSELLRFNPSSQDHRESRAFDLIQLGQPRWGLAEGNALIKQAPQDETAYDVRGQAYRALGDATHAADDFEQALRLNPSDTWTLSALGDIYVNVTHDWDKGWIVANRLMQLTPDDPRGWFLRANIQKQQPRDGLDQTVREFVARFGSDPQKQMWVLQMQAIARR</sequence>
<accession>A0ABW8JC59</accession>